<feature type="binding site" evidence="8">
    <location>
        <position position="190"/>
    </location>
    <ligand>
        <name>Zn(2+)</name>
        <dbReference type="ChEBI" id="CHEBI:29105"/>
    </ligand>
</feature>
<feature type="binding site" evidence="8">
    <location>
        <begin position="92"/>
        <end position="95"/>
    </location>
    <ligand>
        <name>ATP</name>
        <dbReference type="ChEBI" id="CHEBI:30616"/>
    </ligand>
</feature>
<dbReference type="Gene3D" id="3.30.60.20">
    <property type="match status" value="1"/>
</dbReference>
<feature type="binding site" evidence="8">
    <location>
        <position position="187"/>
    </location>
    <ligand>
        <name>Zn(2+)</name>
        <dbReference type="ChEBI" id="CHEBI:29105"/>
    </ligand>
</feature>
<evidence type="ECO:0000256" key="10">
    <source>
        <dbReference type="PIRSR" id="PIRSR035805-2"/>
    </source>
</evidence>
<dbReference type="AlphaFoldDB" id="A0AAQ2UVB2"/>
<feature type="binding site" evidence="10">
    <location>
        <position position="183"/>
    </location>
    <ligand>
        <name>substrate</name>
    </ligand>
</feature>
<dbReference type="EMBL" id="LR031358">
    <property type="protein sequence ID" value="VDB98955.1"/>
    <property type="molecule type" value="Genomic_DNA"/>
</dbReference>
<dbReference type="PANTHER" id="PTHR11441:SF0">
    <property type="entry name" value="THYMIDINE KINASE, CYTOSOLIC"/>
    <property type="match status" value="1"/>
</dbReference>
<dbReference type="InterPro" id="IPR020633">
    <property type="entry name" value="Thymidine_kinase_CS"/>
</dbReference>
<name>A0AAQ2UVB2_OENOE</name>
<dbReference type="EC" id="2.7.1.21" evidence="2 8"/>
<dbReference type="InterPro" id="IPR027417">
    <property type="entry name" value="P-loop_NTPase"/>
</dbReference>
<feature type="binding site" evidence="8">
    <location>
        <begin position="16"/>
        <end position="23"/>
    </location>
    <ligand>
        <name>ATP</name>
        <dbReference type="ChEBI" id="CHEBI:30616"/>
    </ligand>
</feature>
<dbReference type="GO" id="GO:0004797">
    <property type="term" value="F:thymidine kinase activity"/>
    <property type="evidence" value="ECO:0007669"/>
    <property type="project" value="UniProtKB-UniRule"/>
</dbReference>
<comment type="subunit">
    <text evidence="8">Homotetramer.</text>
</comment>
<feature type="active site" description="Proton acceptor" evidence="8 9">
    <location>
        <position position="93"/>
    </location>
</feature>
<dbReference type="GO" id="GO:0008270">
    <property type="term" value="F:zinc ion binding"/>
    <property type="evidence" value="ECO:0007669"/>
    <property type="project" value="UniProtKB-UniRule"/>
</dbReference>
<dbReference type="GO" id="GO:0071897">
    <property type="term" value="P:DNA biosynthetic process"/>
    <property type="evidence" value="ECO:0007669"/>
    <property type="project" value="UniProtKB-KW"/>
</dbReference>
<evidence type="ECO:0000256" key="11">
    <source>
        <dbReference type="RuleBase" id="RU000544"/>
    </source>
</evidence>
<evidence type="ECO:0000313" key="13">
    <source>
        <dbReference type="EMBL" id="VDB98955.1"/>
    </source>
</evidence>
<keyword evidence="4 8" id="KW-0808">Transferase</keyword>
<evidence type="ECO:0000256" key="12">
    <source>
        <dbReference type="RuleBase" id="RU004165"/>
    </source>
</evidence>
<dbReference type="SUPFAM" id="SSF57716">
    <property type="entry name" value="Glucocorticoid receptor-like (DNA-binding domain)"/>
    <property type="match status" value="1"/>
</dbReference>
<evidence type="ECO:0000256" key="9">
    <source>
        <dbReference type="PIRSR" id="PIRSR035805-1"/>
    </source>
</evidence>
<dbReference type="Gene3D" id="3.40.50.300">
    <property type="entry name" value="P-loop containing nucleotide triphosphate hydrolases"/>
    <property type="match status" value="1"/>
</dbReference>
<evidence type="ECO:0000256" key="6">
    <source>
        <dbReference type="ARBA" id="ARBA00022777"/>
    </source>
</evidence>
<dbReference type="GO" id="GO:0005829">
    <property type="term" value="C:cytosol"/>
    <property type="evidence" value="ECO:0007669"/>
    <property type="project" value="TreeGrafter"/>
</dbReference>
<reference evidence="13 14" key="1">
    <citation type="submission" date="2018-08" db="EMBL/GenBank/DDBJ databases">
        <authorList>
            <person name="Lorentzen P. G. S. M."/>
        </authorList>
    </citation>
    <scope>NUCLEOTIDE SEQUENCE [LARGE SCALE GENOMIC DNA]</scope>
    <source>
        <strain evidence="13 14">CRBO_1381</strain>
    </source>
</reference>
<dbReference type="GO" id="GO:0046104">
    <property type="term" value="P:thymidine metabolic process"/>
    <property type="evidence" value="ECO:0007669"/>
    <property type="project" value="TreeGrafter"/>
</dbReference>
<sequence>MIDIIRGMTQLFFEYGAMGSGKTIEILKVAHNYESQGKKVLLMTPAVDDRAGIGVISSRIGLKREAIAIHKMDNLFTEVSRVDGELAAVLIDEAQFLEPFQVDQLADVVDKLNIPVMTFGLRQDAFNHLFPGSKRLFEIADKLEEMKTICTFCGKKAITQLRVVDGKPQYQGSQVFIGGDETYIPVCRKHWKNPDLKKLKEFFPANKKVSKQ</sequence>
<dbReference type="HAMAP" id="MF_00124">
    <property type="entry name" value="Thymidine_kinase"/>
    <property type="match status" value="1"/>
</dbReference>
<dbReference type="PANTHER" id="PTHR11441">
    <property type="entry name" value="THYMIDINE KINASE"/>
    <property type="match status" value="1"/>
</dbReference>
<evidence type="ECO:0000256" key="4">
    <source>
        <dbReference type="ARBA" id="ARBA00022679"/>
    </source>
</evidence>
<feature type="binding site" evidence="10">
    <location>
        <begin position="175"/>
        <end position="178"/>
    </location>
    <ligand>
        <name>substrate</name>
    </ligand>
</feature>
<dbReference type="Proteomes" id="UP000294726">
    <property type="component" value="Chromosome"/>
</dbReference>
<protein>
    <recommendedName>
        <fullName evidence="2 8">Thymidine kinase</fullName>
        <ecNumber evidence="2 8">2.7.1.21</ecNumber>
    </recommendedName>
</protein>
<evidence type="ECO:0000256" key="3">
    <source>
        <dbReference type="ARBA" id="ARBA00022634"/>
    </source>
</evidence>
<dbReference type="GO" id="GO:0005524">
    <property type="term" value="F:ATP binding"/>
    <property type="evidence" value="ECO:0007669"/>
    <property type="project" value="UniProtKB-UniRule"/>
</dbReference>
<gene>
    <name evidence="8 13" type="primary">tdk</name>
    <name evidence="13" type="ORF">OENI_1630</name>
</gene>
<keyword evidence="3 8" id="KW-0237">DNA synthesis</keyword>
<organism evidence="13 14">
    <name type="scientific">Oenococcus oeni</name>
    <name type="common">Leuconostoc oenos</name>
    <dbReference type="NCBI Taxonomy" id="1247"/>
    <lineage>
        <taxon>Bacteria</taxon>
        <taxon>Bacillati</taxon>
        <taxon>Bacillota</taxon>
        <taxon>Bacilli</taxon>
        <taxon>Lactobacillales</taxon>
        <taxon>Lactobacillaceae</taxon>
        <taxon>Oenococcus</taxon>
    </lineage>
</organism>
<comment type="catalytic activity">
    <reaction evidence="8 11">
        <text>thymidine + ATP = dTMP + ADP + H(+)</text>
        <dbReference type="Rhea" id="RHEA:19129"/>
        <dbReference type="ChEBI" id="CHEBI:15378"/>
        <dbReference type="ChEBI" id="CHEBI:17748"/>
        <dbReference type="ChEBI" id="CHEBI:30616"/>
        <dbReference type="ChEBI" id="CHEBI:63528"/>
        <dbReference type="ChEBI" id="CHEBI:456216"/>
        <dbReference type="EC" id="2.7.1.21"/>
    </reaction>
</comment>
<feature type="binding site" evidence="8">
    <location>
        <position position="153"/>
    </location>
    <ligand>
        <name>Zn(2+)</name>
        <dbReference type="ChEBI" id="CHEBI:29105"/>
    </ligand>
</feature>
<keyword evidence="6 8" id="KW-0418">Kinase</keyword>
<evidence type="ECO:0000256" key="8">
    <source>
        <dbReference type="HAMAP-Rule" id="MF_00124"/>
    </source>
</evidence>
<evidence type="ECO:0000313" key="14">
    <source>
        <dbReference type="Proteomes" id="UP000294726"/>
    </source>
</evidence>
<evidence type="ECO:0000256" key="2">
    <source>
        <dbReference type="ARBA" id="ARBA00012118"/>
    </source>
</evidence>
<dbReference type="Pfam" id="PF00265">
    <property type="entry name" value="TK"/>
    <property type="match status" value="1"/>
</dbReference>
<comment type="similarity">
    <text evidence="1 8 12">Belongs to the thymidine kinase family.</text>
</comment>
<keyword evidence="7 8" id="KW-0067">ATP-binding</keyword>
<comment type="subcellular location">
    <subcellularLocation>
        <location evidence="8">Cytoplasm</location>
    </subcellularLocation>
</comment>
<keyword evidence="8" id="KW-0862">Zinc</keyword>
<evidence type="ECO:0000256" key="5">
    <source>
        <dbReference type="ARBA" id="ARBA00022741"/>
    </source>
</evidence>
<feature type="binding site" evidence="8">
    <location>
        <position position="150"/>
    </location>
    <ligand>
        <name>Zn(2+)</name>
        <dbReference type="ChEBI" id="CHEBI:29105"/>
    </ligand>
</feature>
<accession>A0AAQ2UVB2</accession>
<dbReference type="PROSITE" id="PS00603">
    <property type="entry name" value="TK_CELLULAR_TYPE"/>
    <property type="match status" value="1"/>
</dbReference>
<dbReference type="RefSeq" id="WP_080290988.1">
    <property type="nucleotide sequence ID" value="NZ_LR031358.1"/>
</dbReference>
<evidence type="ECO:0000256" key="1">
    <source>
        <dbReference type="ARBA" id="ARBA00007587"/>
    </source>
</evidence>
<dbReference type="PIRSF" id="PIRSF035805">
    <property type="entry name" value="TK_cell"/>
    <property type="match status" value="1"/>
</dbReference>
<keyword evidence="8" id="KW-0479">Metal-binding</keyword>
<keyword evidence="8" id="KW-0963">Cytoplasm</keyword>
<dbReference type="InterPro" id="IPR001267">
    <property type="entry name" value="Thymidine_kinase"/>
</dbReference>
<proteinExistence type="inferred from homology"/>
<evidence type="ECO:0000256" key="7">
    <source>
        <dbReference type="ARBA" id="ARBA00022840"/>
    </source>
</evidence>
<dbReference type="NCBIfam" id="NF003300">
    <property type="entry name" value="PRK04296.1-5"/>
    <property type="match status" value="1"/>
</dbReference>
<keyword evidence="5 8" id="KW-0547">Nucleotide-binding</keyword>
<dbReference type="SUPFAM" id="SSF52540">
    <property type="entry name" value="P-loop containing nucleoside triphosphate hydrolases"/>
    <property type="match status" value="1"/>
</dbReference>